<evidence type="ECO:0000313" key="1">
    <source>
        <dbReference type="EMBL" id="GIY41625.1"/>
    </source>
</evidence>
<dbReference type="AlphaFoldDB" id="A0AAV4T5S0"/>
<keyword evidence="2" id="KW-1185">Reference proteome</keyword>
<name>A0AAV4T5S0_CAEEX</name>
<proteinExistence type="predicted"/>
<organism evidence="1 2">
    <name type="scientific">Caerostris extrusa</name>
    <name type="common">Bark spider</name>
    <name type="synonym">Caerostris bankana</name>
    <dbReference type="NCBI Taxonomy" id="172846"/>
    <lineage>
        <taxon>Eukaryota</taxon>
        <taxon>Metazoa</taxon>
        <taxon>Ecdysozoa</taxon>
        <taxon>Arthropoda</taxon>
        <taxon>Chelicerata</taxon>
        <taxon>Arachnida</taxon>
        <taxon>Araneae</taxon>
        <taxon>Araneomorphae</taxon>
        <taxon>Entelegynae</taxon>
        <taxon>Araneoidea</taxon>
        <taxon>Araneidae</taxon>
        <taxon>Caerostris</taxon>
    </lineage>
</organism>
<gene>
    <name evidence="1" type="ORF">CEXT_530531</name>
</gene>
<sequence length="92" mass="10333">MANHLHCQKFNRCLQGGAVCNPTGVNRGPNQKGLFGSDELYRRNTHPTRYIEERFLTYMVADNSAGKVIAETFDYCPGLPFVDLTHSSDPNK</sequence>
<protein>
    <submittedName>
        <fullName evidence="1">Uncharacterized protein</fullName>
    </submittedName>
</protein>
<accession>A0AAV4T5S0</accession>
<dbReference type="Proteomes" id="UP001054945">
    <property type="component" value="Unassembled WGS sequence"/>
</dbReference>
<reference evidence="1 2" key="1">
    <citation type="submission" date="2021-06" db="EMBL/GenBank/DDBJ databases">
        <title>Caerostris extrusa draft genome.</title>
        <authorList>
            <person name="Kono N."/>
            <person name="Arakawa K."/>
        </authorList>
    </citation>
    <scope>NUCLEOTIDE SEQUENCE [LARGE SCALE GENOMIC DNA]</scope>
</reference>
<evidence type="ECO:0000313" key="2">
    <source>
        <dbReference type="Proteomes" id="UP001054945"/>
    </source>
</evidence>
<comment type="caution">
    <text evidence="1">The sequence shown here is derived from an EMBL/GenBank/DDBJ whole genome shotgun (WGS) entry which is preliminary data.</text>
</comment>
<dbReference type="EMBL" id="BPLR01010733">
    <property type="protein sequence ID" value="GIY41625.1"/>
    <property type="molecule type" value="Genomic_DNA"/>
</dbReference>